<evidence type="ECO:0000313" key="1">
    <source>
        <dbReference type="EMBL" id="KAJ8617654.1"/>
    </source>
</evidence>
<accession>A0ACC2K9M4</accession>
<dbReference type="Proteomes" id="UP001234297">
    <property type="component" value="Chromosome 4"/>
</dbReference>
<keyword evidence="2" id="KW-1185">Reference proteome</keyword>
<reference evidence="1 2" key="1">
    <citation type="journal article" date="2022" name="Hortic Res">
        <title>A haplotype resolved chromosomal level avocado genome allows analysis of novel avocado genes.</title>
        <authorList>
            <person name="Nath O."/>
            <person name="Fletcher S.J."/>
            <person name="Hayward A."/>
            <person name="Shaw L.M."/>
            <person name="Masouleh A.K."/>
            <person name="Furtado A."/>
            <person name="Henry R.J."/>
            <person name="Mitter N."/>
        </authorList>
    </citation>
    <scope>NUCLEOTIDE SEQUENCE [LARGE SCALE GENOMIC DNA]</scope>
    <source>
        <strain evidence="2">cv. Hass</strain>
    </source>
</reference>
<evidence type="ECO:0000313" key="2">
    <source>
        <dbReference type="Proteomes" id="UP001234297"/>
    </source>
</evidence>
<name>A0ACC2K9M4_PERAE</name>
<organism evidence="1 2">
    <name type="scientific">Persea americana</name>
    <name type="common">Avocado</name>
    <dbReference type="NCBI Taxonomy" id="3435"/>
    <lineage>
        <taxon>Eukaryota</taxon>
        <taxon>Viridiplantae</taxon>
        <taxon>Streptophyta</taxon>
        <taxon>Embryophyta</taxon>
        <taxon>Tracheophyta</taxon>
        <taxon>Spermatophyta</taxon>
        <taxon>Magnoliopsida</taxon>
        <taxon>Magnoliidae</taxon>
        <taxon>Laurales</taxon>
        <taxon>Lauraceae</taxon>
        <taxon>Persea</taxon>
    </lineage>
</organism>
<dbReference type="EMBL" id="CM056812">
    <property type="protein sequence ID" value="KAJ8617654.1"/>
    <property type="molecule type" value="Genomic_DNA"/>
</dbReference>
<gene>
    <name evidence="1" type="ORF">MRB53_013840</name>
</gene>
<protein>
    <submittedName>
        <fullName evidence="1">Uncharacterized protein</fullName>
    </submittedName>
</protein>
<proteinExistence type="predicted"/>
<sequence>MLNSLKSVILASSPVQSYPCLFFSAAPYHLKSLRLREAKWPHIVRKKRLSFVVLCPLIGTSTCMSLDLYHSGLKQHKKKLHHPSQRARRNEFFSKEYRWKKYGRATFDQRCASPSNLRERHEKEDEEEREKRDEALELWR</sequence>
<comment type="caution">
    <text evidence="1">The sequence shown here is derived from an EMBL/GenBank/DDBJ whole genome shotgun (WGS) entry which is preliminary data.</text>
</comment>